<protein>
    <submittedName>
        <fullName evidence="1">Uncharacterized protein</fullName>
    </submittedName>
</protein>
<reference evidence="1 2" key="1">
    <citation type="submission" date="2020-03" db="EMBL/GenBank/DDBJ databases">
        <title>Whole genome shotgun sequence of Phytohabitans houttuyneae NBRC 108639.</title>
        <authorList>
            <person name="Komaki H."/>
            <person name="Tamura T."/>
        </authorList>
    </citation>
    <scope>NUCLEOTIDE SEQUENCE [LARGE SCALE GENOMIC DNA]</scope>
    <source>
        <strain evidence="1 2">NBRC 108639</strain>
    </source>
</reference>
<proteinExistence type="predicted"/>
<name>A0A6V8KFE8_9ACTN</name>
<organism evidence="1 2">
    <name type="scientific">Phytohabitans houttuyneae</name>
    <dbReference type="NCBI Taxonomy" id="1076126"/>
    <lineage>
        <taxon>Bacteria</taxon>
        <taxon>Bacillati</taxon>
        <taxon>Actinomycetota</taxon>
        <taxon>Actinomycetes</taxon>
        <taxon>Micromonosporales</taxon>
        <taxon>Micromonosporaceae</taxon>
    </lineage>
</organism>
<reference evidence="1 2" key="2">
    <citation type="submission" date="2020-03" db="EMBL/GenBank/DDBJ databases">
        <authorList>
            <person name="Ichikawa N."/>
            <person name="Kimura A."/>
            <person name="Kitahashi Y."/>
            <person name="Uohara A."/>
        </authorList>
    </citation>
    <scope>NUCLEOTIDE SEQUENCE [LARGE SCALE GENOMIC DNA]</scope>
    <source>
        <strain evidence="1 2">NBRC 108639</strain>
    </source>
</reference>
<sequence length="129" mass="13903">MSAPPAFDVQLARLIEARGVDAGSLARRAEVAETAVTSVLGGGEPEPLLLRRLAPALGLHRSDLFIIADRPVPDDLTLQDPAEAAALIWDARRLTADQLRQVYDRAHAIRHERADELEPALRCGCPGPA</sequence>
<dbReference type="AlphaFoldDB" id="A0A6V8KFE8"/>
<dbReference type="Proteomes" id="UP000482800">
    <property type="component" value="Unassembled WGS sequence"/>
</dbReference>
<gene>
    <name evidence="1" type="ORF">Phou_081120</name>
</gene>
<keyword evidence="2" id="KW-1185">Reference proteome</keyword>
<accession>A0A6V8KFE8</accession>
<evidence type="ECO:0000313" key="1">
    <source>
        <dbReference type="EMBL" id="GFJ83932.1"/>
    </source>
</evidence>
<dbReference type="EMBL" id="BLPF01000003">
    <property type="protein sequence ID" value="GFJ83932.1"/>
    <property type="molecule type" value="Genomic_DNA"/>
</dbReference>
<comment type="caution">
    <text evidence="1">The sequence shown here is derived from an EMBL/GenBank/DDBJ whole genome shotgun (WGS) entry which is preliminary data.</text>
</comment>
<evidence type="ECO:0000313" key="2">
    <source>
        <dbReference type="Proteomes" id="UP000482800"/>
    </source>
</evidence>
<dbReference type="RefSeq" id="WP_178135004.1">
    <property type="nucleotide sequence ID" value="NZ_BAABGO010000030.1"/>
</dbReference>